<dbReference type="CDD" id="cd00102">
    <property type="entry name" value="IPT"/>
    <property type="match status" value="1"/>
</dbReference>
<dbReference type="InterPro" id="IPR010620">
    <property type="entry name" value="SBBP_repeat"/>
</dbReference>
<proteinExistence type="predicted"/>
<reference evidence="3 4" key="1">
    <citation type="submission" date="2018-05" db="EMBL/GenBank/DDBJ databases">
        <title>Chitinophaga sp. K3CV102501T nov., isolated from isolated from a monsoon evergreen broad-leaved forest soil.</title>
        <authorList>
            <person name="Lv Y."/>
        </authorList>
    </citation>
    <scope>NUCLEOTIDE SEQUENCE [LARGE SCALE GENOMIC DNA]</scope>
    <source>
        <strain evidence="3 4">GDMCC 1.1325</strain>
    </source>
</reference>
<dbReference type="RefSeq" id="WP_113618189.1">
    <property type="nucleotide sequence ID" value="NZ_QFFJ01000002.1"/>
</dbReference>
<evidence type="ECO:0000313" key="3">
    <source>
        <dbReference type="EMBL" id="RBL89444.1"/>
    </source>
</evidence>
<dbReference type="SUPFAM" id="SSF81296">
    <property type="entry name" value="E set domains"/>
    <property type="match status" value="5"/>
</dbReference>
<accession>A0A365XUR8</accession>
<dbReference type="Gene3D" id="2.60.40.10">
    <property type="entry name" value="Immunoglobulins"/>
    <property type="match status" value="5"/>
</dbReference>
<feature type="domain" description="IPT/TIG" evidence="2">
    <location>
        <begin position="272"/>
        <end position="350"/>
    </location>
</feature>
<dbReference type="InterPro" id="IPR013783">
    <property type="entry name" value="Ig-like_fold"/>
</dbReference>
<comment type="caution">
    <text evidence="3">The sequence shown here is derived from an EMBL/GenBank/DDBJ whole genome shotgun (WGS) entry which is preliminary data.</text>
</comment>
<gene>
    <name evidence="3" type="ORF">DF182_23295</name>
</gene>
<dbReference type="SMART" id="SM00429">
    <property type="entry name" value="IPT"/>
    <property type="match status" value="4"/>
</dbReference>
<dbReference type="EMBL" id="QFFJ01000002">
    <property type="protein sequence ID" value="RBL89444.1"/>
    <property type="molecule type" value="Genomic_DNA"/>
</dbReference>
<evidence type="ECO:0000313" key="4">
    <source>
        <dbReference type="Proteomes" id="UP000253410"/>
    </source>
</evidence>
<feature type="domain" description="IPT/TIG" evidence="2">
    <location>
        <begin position="111"/>
        <end position="191"/>
    </location>
</feature>
<dbReference type="InterPro" id="IPR011042">
    <property type="entry name" value="6-blade_b-propeller_TolB-like"/>
</dbReference>
<keyword evidence="1" id="KW-0732">Signal</keyword>
<dbReference type="Gene3D" id="2.120.10.30">
    <property type="entry name" value="TolB, C-terminal domain"/>
    <property type="match status" value="2"/>
</dbReference>
<sequence>MKKIITYLFSLVLMVSIGLMEACKKNDQPIAIPLAVSSYYPNSGNAGTLVTILGTGLSAKGKVMFGDKAAEMLNFNDTSLVVRAPENGQTGKLTFVTADKTIEIGNYTYQSLSVHGFFPMNGSSGMQIRISGEGFGNTNSPAEVTINGISANVVSVSDTLIVAEVPEKAGSGPVKVVVNGKTSSGANFRFQSVTAIKPLTGGVGTKVTISGEGFDGAIAGNIVDFNGKAAKVLEASATKLVVEAPAGVASGPVAVTVNNQKTIGPAFTLVPPPTIASVTPLSGPKGLDMTINGTNFSTFPDENIVTINGTTVPVKTATANKLTLILPGGTGDGKVNIAVNDQKVEGPQFRDQNLGITVVNPATGLAGTKVTITGAGFSTVAAENIVTFNGVQATVESATETSLIVTTPASLTSGQLVVKRGTLEAQAPNEFFRAGVQTLFGGPGTGSFISYTSTSIAVDSKGNVYVASRSDATIRKITPDGQDAIWTGTLNVFGSKNGTLAEATFGSINSIVIDANDNMYVSESGSSNNIRKITPAGIVSTWKAGLSYSGQVFLNKAGEVYITQMYYGILKVHANGATEKIFGATASDVCRPTIDWAGNIYFLNDDYNPYLSLVPPAGAAIMQYIGQSSDGYQDGPRSSALLGSGLSGTLLDLEGNLLIWDKWNYSIRKYTLGNGEVTTMMKATSGYQDGSFDQAKFSAGIGGLAMGKDGSIYVLDINNAAVRKLFLR</sequence>
<dbReference type="AlphaFoldDB" id="A0A365XUR8"/>
<dbReference type="InterPro" id="IPR052387">
    <property type="entry name" value="Fibrocystin"/>
</dbReference>
<dbReference type="Proteomes" id="UP000253410">
    <property type="component" value="Unassembled WGS sequence"/>
</dbReference>
<dbReference type="PANTHER" id="PTHR46769:SF2">
    <property type="entry name" value="FIBROCYSTIN-L ISOFORM 2 PRECURSOR-RELATED"/>
    <property type="match status" value="1"/>
</dbReference>
<keyword evidence="4" id="KW-1185">Reference proteome</keyword>
<dbReference type="CDD" id="cd00603">
    <property type="entry name" value="IPT_PCSR"/>
    <property type="match status" value="3"/>
</dbReference>
<feature type="domain" description="IPT/TIG" evidence="2">
    <location>
        <begin position="353"/>
        <end position="435"/>
    </location>
</feature>
<evidence type="ECO:0000259" key="2">
    <source>
        <dbReference type="SMART" id="SM00429"/>
    </source>
</evidence>
<dbReference type="InterPro" id="IPR002909">
    <property type="entry name" value="IPT_dom"/>
</dbReference>
<dbReference type="SUPFAM" id="SSF101898">
    <property type="entry name" value="NHL repeat"/>
    <property type="match status" value="1"/>
</dbReference>
<feature type="domain" description="IPT/TIG" evidence="2">
    <location>
        <begin position="192"/>
        <end position="270"/>
    </location>
</feature>
<dbReference type="OrthoDB" id="670826at2"/>
<dbReference type="Pfam" id="PF01833">
    <property type="entry name" value="TIG"/>
    <property type="match status" value="5"/>
</dbReference>
<organism evidence="3 4">
    <name type="scientific">Chitinophaga flava</name>
    <dbReference type="NCBI Taxonomy" id="2259036"/>
    <lineage>
        <taxon>Bacteria</taxon>
        <taxon>Pseudomonadati</taxon>
        <taxon>Bacteroidota</taxon>
        <taxon>Chitinophagia</taxon>
        <taxon>Chitinophagales</taxon>
        <taxon>Chitinophagaceae</taxon>
        <taxon>Chitinophaga</taxon>
    </lineage>
</organism>
<evidence type="ECO:0000256" key="1">
    <source>
        <dbReference type="ARBA" id="ARBA00022729"/>
    </source>
</evidence>
<dbReference type="PANTHER" id="PTHR46769">
    <property type="entry name" value="POLYCYSTIC KIDNEY AND HEPATIC DISEASE 1 (AUTOSOMAL RECESSIVE)-LIKE 1"/>
    <property type="match status" value="1"/>
</dbReference>
<protein>
    <recommendedName>
        <fullName evidence="2">IPT/TIG domain-containing protein</fullName>
    </recommendedName>
</protein>
<name>A0A365XUR8_9BACT</name>
<dbReference type="Pfam" id="PF06739">
    <property type="entry name" value="SBBP"/>
    <property type="match status" value="1"/>
</dbReference>
<dbReference type="InterPro" id="IPR014756">
    <property type="entry name" value="Ig_E-set"/>
</dbReference>